<sequence length="48" mass="5933">MENFIYAETKKECVDLETIEDVSAHFWYSLTRRTFHKNSRKDSYKPWM</sequence>
<reference evidence="1 2" key="1">
    <citation type="submission" date="2016-10" db="EMBL/GenBank/DDBJ databases">
        <authorList>
            <person name="Varghese N."/>
            <person name="Submissions S."/>
        </authorList>
    </citation>
    <scope>NUCLEOTIDE SEQUENCE [LARGE SCALE GENOMIC DNA]</scope>
    <source>
        <strain evidence="1 2">BS2776</strain>
    </source>
</reference>
<accession>A0ABY0RL04</accession>
<keyword evidence="2" id="KW-1185">Reference proteome</keyword>
<organism evidence="1 2">
    <name type="scientific">Pseudomonas poae</name>
    <dbReference type="NCBI Taxonomy" id="200451"/>
    <lineage>
        <taxon>Bacteria</taxon>
        <taxon>Pseudomonadati</taxon>
        <taxon>Pseudomonadota</taxon>
        <taxon>Gammaproteobacteria</taxon>
        <taxon>Pseudomonadales</taxon>
        <taxon>Pseudomonadaceae</taxon>
        <taxon>Pseudomonas</taxon>
    </lineage>
</organism>
<evidence type="ECO:0000313" key="1">
    <source>
        <dbReference type="EMBL" id="SDO23986.1"/>
    </source>
</evidence>
<proteinExistence type="predicted"/>
<dbReference type="Proteomes" id="UP000181903">
    <property type="component" value="Chromosome I"/>
</dbReference>
<name>A0ABY0RL04_9PSED</name>
<dbReference type="EMBL" id="LT629706">
    <property type="protein sequence ID" value="SDO23986.1"/>
    <property type="molecule type" value="Genomic_DNA"/>
</dbReference>
<gene>
    <name evidence="1" type="ORF">SAMN04490208_3067</name>
</gene>
<evidence type="ECO:0000313" key="2">
    <source>
        <dbReference type="Proteomes" id="UP000181903"/>
    </source>
</evidence>
<protein>
    <submittedName>
        <fullName evidence="1">Uncharacterized protein</fullName>
    </submittedName>
</protein>